<protein>
    <submittedName>
        <fullName evidence="1">Uncharacterized protein</fullName>
    </submittedName>
</protein>
<comment type="caution">
    <text evidence="1">The sequence shown here is derived from an EMBL/GenBank/DDBJ whole genome shotgun (WGS) entry which is preliminary data.</text>
</comment>
<gene>
    <name evidence="1" type="ORF">Bpfe_002827</name>
</gene>
<feature type="non-terminal residue" evidence="1">
    <location>
        <position position="1"/>
    </location>
</feature>
<proteinExistence type="predicted"/>
<reference evidence="1" key="2">
    <citation type="submission" date="2023-04" db="EMBL/GenBank/DDBJ databases">
        <authorList>
            <person name="Bu L."/>
            <person name="Lu L."/>
            <person name="Laidemitt M.R."/>
            <person name="Zhang S.M."/>
            <person name="Mutuku M."/>
            <person name="Mkoji G."/>
            <person name="Steinauer M."/>
            <person name="Loker E.S."/>
        </authorList>
    </citation>
    <scope>NUCLEOTIDE SEQUENCE</scope>
    <source>
        <strain evidence="1">KasaAsao</strain>
        <tissue evidence="1">Whole Snail</tissue>
    </source>
</reference>
<evidence type="ECO:0000313" key="2">
    <source>
        <dbReference type="Proteomes" id="UP001233172"/>
    </source>
</evidence>
<dbReference type="AlphaFoldDB" id="A0AAD8FLM0"/>
<sequence>LSDCVSCIVNESCRAECGNSFKDNCQCKADTYDCFQSCLSLFLMQTCCTGK</sequence>
<accession>A0AAD8FLM0</accession>
<dbReference type="Proteomes" id="UP001233172">
    <property type="component" value="Unassembled WGS sequence"/>
</dbReference>
<keyword evidence="2" id="KW-1185">Reference proteome</keyword>
<name>A0AAD8FLM0_BIOPF</name>
<evidence type="ECO:0000313" key="1">
    <source>
        <dbReference type="EMBL" id="KAK0067986.1"/>
    </source>
</evidence>
<dbReference type="EMBL" id="JASAOG010000006">
    <property type="protein sequence ID" value="KAK0067986.1"/>
    <property type="molecule type" value="Genomic_DNA"/>
</dbReference>
<reference evidence="1" key="1">
    <citation type="journal article" date="2023" name="PLoS Negl. Trop. Dis.">
        <title>A genome sequence for Biomphalaria pfeifferi, the major vector snail for the human-infecting parasite Schistosoma mansoni.</title>
        <authorList>
            <person name="Bu L."/>
            <person name="Lu L."/>
            <person name="Laidemitt M.R."/>
            <person name="Zhang S.M."/>
            <person name="Mutuku M."/>
            <person name="Mkoji G."/>
            <person name="Steinauer M."/>
            <person name="Loker E.S."/>
        </authorList>
    </citation>
    <scope>NUCLEOTIDE SEQUENCE</scope>
    <source>
        <strain evidence="1">KasaAsao</strain>
    </source>
</reference>
<organism evidence="1 2">
    <name type="scientific">Biomphalaria pfeifferi</name>
    <name type="common">Bloodfluke planorb</name>
    <name type="synonym">Freshwater snail</name>
    <dbReference type="NCBI Taxonomy" id="112525"/>
    <lineage>
        <taxon>Eukaryota</taxon>
        <taxon>Metazoa</taxon>
        <taxon>Spiralia</taxon>
        <taxon>Lophotrochozoa</taxon>
        <taxon>Mollusca</taxon>
        <taxon>Gastropoda</taxon>
        <taxon>Heterobranchia</taxon>
        <taxon>Euthyneura</taxon>
        <taxon>Panpulmonata</taxon>
        <taxon>Hygrophila</taxon>
        <taxon>Lymnaeoidea</taxon>
        <taxon>Planorbidae</taxon>
        <taxon>Biomphalaria</taxon>
    </lineage>
</organism>